<feature type="transmembrane region" description="Helical" evidence="1">
    <location>
        <begin position="253"/>
        <end position="273"/>
    </location>
</feature>
<proteinExistence type="predicted"/>
<evidence type="ECO:0000313" key="3">
    <source>
        <dbReference type="EMBL" id="KXK66881.1"/>
    </source>
</evidence>
<feature type="transmembrane region" description="Helical" evidence="1">
    <location>
        <begin position="27"/>
        <end position="53"/>
    </location>
</feature>
<name>A0A136Q877_9FIRM</name>
<accession>A0A136Q877</accession>
<keyword evidence="1" id="KW-1133">Transmembrane helix</keyword>
<feature type="transmembrane region" description="Helical" evidence="1">
    <location>
        <begin position="285"/>
        <end position="312"/>
    </location>
</feature>
<dbReference type="SUPFAM" id="SSF55874">
    <property type="entry name" value="ATPase domain of HSP90 chaperone/DNA topoisomerase II/histidine kinase"/>
    <property type="match status" value="1"/>
</dbReference>
<comment type="caution">
    <text evidence="3">The sequence shown here is derived from an EMBL/GenBank/DDBJ whole genome shotgun (WGS) entry which is preliminary data.</text>
</comment>
<sequence length="579" mass="64110">MLETGGGRMFANVWNGQREKAMKRKNISLWMGILAFVLICAGIAGFLFTFTYFRQTQSYIVWNEAYRIGEDGVKTPCPVDAYGSVEGLDSGDTYVLSARLPQGPADGKLVFLSSAGEVAFELDGRELYSERIAPGSPAASVEIDLPEDYAGKPLAMRYRFLGTDEEYMTPVPFITSVWIEDGQAYAYANYYGIRAGIYGCVFVAACGLFLFSLFMRKKDFSLLLLAAAALAMLFCRMTEGMGIIFLPEGMVSVFHHPFFEFLPAILIVVYLWLNRKYGMWRYFGRLSLCAAAVLAAAFVISLACGSYFAFYINMKFEDLAAGYYSGLIYWLTAYLLVVSIAVSVFCAVRAAAREQAGRQALAMKNELISRSYRAIERSARENAAMRHEIKNHLAAMNFLYREGDVEGLGNYLKDLNGQEAGMMRTRFTGNFLLNAILQSYAARAAEGSIRFEAVAAVPQKLGIADSDLSSLLMNMLDNAVRGCETVIDPAKRYICLNISKKGNYLAIRCENPYAGEVKSDRRGKPLTDKADAAAHGYGMRLMEETAKKYGGVLDISSSGGVFRLQTALRLTEKEKLSEV</sequence>
<evidence type="ECO:0000256" key="1">
    <source>
        <dbReference type="SAM" id="Phobius"/>
    </source>
</evidence>
<keyword evidence="4" id="KW-1185">Reference proteome</keyword>
<dbReference type="Pfam" id="PF14501">
    <property type="entry name" value="HATPase_c_5"/>
    <property type="match status" value="1"/>
</dbReference>
<evidence type="ECO:0000313" key="4">
    <source>
        <dbReference type="Proteomes" id="UP000070366"/>
    </source>
</evidence>
<dbReference type="GO" id="GO:0042802">
    <property type="term" value="F:identical protein binding"/>
    <property type="evidence" value="ECO:0007669"/>
    <property type="project" value="TreeGrafter"/>
</dbReference>
<dbReference type="EMBL" id="LSZW01000023">
    <property type="protein sequence ID" value="KXK66881.1"/>
    <property type="molecule type" value="Genomic_DNA"/>
</dbReference>
<keyword evidence="1" id="KW-0812">Transmembrane</keyword>
<dbReference type="InterPro" id="IPR036890">
    <property type="entry name" value="HATPase_C_sf"/>
</dbReference>
<feature type="domain" description="Sensor histidine kinase NatK-like C-terminal" evidence="2">
    <location>
        <begin position="467"/>
        <end position="567"/>
    </location>
</feature>
<feature type="transmembrane region" description="Helical" evidence="1">
    <location>
        <begin position="222"/>
        <end position="247"/>
    </location>
</feature>
<feature type="transmembrane region" description="Helical" evidence="1">
    <location>
        <begin position="327"/>
        <end position="348"/>
    </location>
</feature>
<dbReference type="AlphaFoldDB" id="A0A136Q877"/>
<keyword evidence="1" id="KW-0472">Membrane</keyword>
<reference evidence="3 4" key="1">
    <citation type="submission" date="2016-02" db="EMBL/GenBank/DDBJ databases">
        <authorList>
            <person name="Wen L."/>
            <person name="He K."/>
            <person name="Yang H."/>
        </authorList>
    </citation>
    <scope>NUCLEOTIDE SEQUENCE [LARGE SCALE GENOMIC DNA]</scope>
    <source>
        <strain evidence="3 4">DSM 22607</strain>
    </source>
</reference>
<gene>
    <name evidence="3" type="ORF">HMPREF3293_00269</name>
</gene>
<dbReference type="InterPro" id="IPR032834">
    <property type="entry name" value="NatK-like_C"/>
</dbReference>
<dbReference type="Proteomes" id="UP000070366">
    <property type="component" value="Unassembled WGS sequence"/>
</dbReference>
<dbReference type="STRING" id="626937.HMPREF3293_00269"/>
<protein>
    <recommendedName>
        <fullName evidence="2">Sensor histidine kinase NatK-like C-terminal domain-containing protein</fullName>
    </recommendedName>
</protein>
<feature type="transmembrane region" description="Helical" evidence="1">
    <location>
        <begin position="195"/>
        <end position="215"/>
    </location>
</feature>
<dbReference type="PANTHER" id="PTHR40448">
    <property type="entry name" value="TWO-COMPONENT SENSOR HISTIDINE KINASE"/>
    <property type="match status" value="1"/>
</dbReference>
<evidence type="ECO:0000259" key="2">
    <source>
        <dbReference type="Pfam" id="PF14501"/>
    </source>
</evidence>
<dbReference type="Gene3D" id="3.30.565.10">
    <property type="entry name" value="Histidine kinase-like ATPase, C-terminal domain"/>
    <property type="match status" value="1"/>
</dbReference>
<organism evidence="3 4">
    <name type="scientific">Christensenella minuta</name>
    <dbReference type="NCBI Taxonomy" id="626937"/>
    <lineage>
        <taxon>Bacteria</taxon>
        <taxon>Bacillati</taxon>
        <taxon>Bacillota</taxon>
        <taxon>Clostridia</taxon>
        <taxon>Christensenellales</taxon>
        <taxon>Christensenellaceae</taxon>
        <taxon>Christensenella</taxon>
    </lineage>
</organism>
<dbReference type="CDD" id="cd16935">
    <property type="entry name" value="HATPase_AgrC-ComD-like"/>
    <property type="match status" value="1"/>
</dbReference>
<dbReference type="PANTHER" id="PTHR40448:SF1">
    <property type="entry name" value="TWO-COMPONENT SENSOR HISTIDINE KINASE"/>
    <property type="match status" value="1"/>
</dbReference>